<protein>
    <submittedName>
        <fullName evidence="10">Twin-arginine translocase subunit TatB</fullName>
    </submittedName>
</protein>
<evidence type="ECO:0000256" key="8">
    <source>
        <dbReference type="ARBA" id="ARBA00023136"/>
    </source>
</evidence>
<dbReference type="Proteomes" id="UP000229740">
    <property type="component" value="Unassembled WGS sequence"/>
</dbReference>
<evidence type="ECO:0000256" key="4">
    <source>
        <dbReference type="ARBA" id="ARBA00022692"/>
    </source>
</evidence>
<dbReference type="PANTHER" id="PTHR33162">
    <property type="entry name" value="SEC-INDEPENDENT PROTEIN TRANSLOCASE PROTEIN TATA, CHLOROPLASTIC"/>
    <property type="match status" value="1"/>
</dbReference>
<evidence type="ECO:0000256" key="5">
    <source>
        <dbReference type="ARBA" id="ARBA00022927"/>
    </source>
</evidence>
<dbReference type="GO" id="GO:0043953">
    <property type="term" value="P:protein transport by the Tat complex"/>
    <property type="evidence" value="ECO:0007669"/>
    <property type="project" value="InterPro"/>
</dbReference>
<keyword evidence="8" id="KW-0472">Membrane</keyword>
<evidence type="ECO:0000313" key="10">
    <source>
        <dbReference type="EMBL" id="PID58551.1"/>
    </source>
</evidence>
<dbReference type="InterPro" id="IPR003369">
    <property type="entry name" value="TatA/B/E"/>
</dbReference>
<keyword evidence="2" id="KW-0813">Transport</keyword>
<evidence type="ECO:0000256" key="1">
    <source>
        <dbReference type="ARBA" id="ARBA00004167"/>
    </source>
</evidence>
<dbReference type="PANTHER" id="PTHR33162:SF1">
    <property type="entry name" value="SEC-INDEPENDENT PROTEIN TRANSLOCASE PROTEIN TATA, CHLOROPLASTIC"/>
    <property type="match status" value="1"/>
</dbReference>
<dbReference type="GO" id="GO:0016020">
    <property type="term" value="C:membrane"/>
    <property type="evidence" value="ECO:0007669"/>
    <property type="project" value="UniProtKB-SubCell"/>
</dbReference>
<gene>
    <name evidence="10" type="primary">tatB</name>
    <name evidence="10" type="ORF">CSB45_03130</name>
</gene>
<proteinExistence type="predicted"/>
<comment type="caution">
    <text evidence="10">The sequence shown here is derived from an EMBL/GenBank/DDBJ whole genome shotgun (WGS) entry which is preliminary data.</text>
</comment>
<comment type="subcellular location">
    <subcellularLocation>
        <location evidence="1">Membrane</location>
        <topology evidence="1">Single-pass membrane protein</topology>
    </subcellularLocation>
</comment>
<keyword evidence="7" id="KW-0811">Translocation</keyword>
<name>A0A2G6E9U7_9BACT</name>
<evidence type="ECO:0000313" key="11">
    <source>
        <dbReference type="Proteomes" id="UP000229740"/>
    </source>
</evidence>
<dbReference type="GO" id="GO:0008320">
    <property type="term" value="F:protein transmembrane transporter activity"/>
    <property type="evidence" value="ECO:0007669"/>
    <property type="project" value="InterPro"/>
</dbReference>
<dbReference type="NCBIfam" id="TIGR01410">
    <property type="entry name" value="tatB"/>
    <property type="match status" value="1"/>
</dbReference>
<feature type="compositionally biased region" description="Basic and acidic residues" evidence="9">
    <location>
        <begin position="47"/>
        <end position="59"/>
    </location>
</feature>
<dbReference type="Gene3D" id="1.20.5.3310">
    <property type="match status" value="1"/>
</dbReference>
<dbReference type="PRINTS" id="PR01506">
    <property type="entry name" value="TATBPROTEIN"/>
</dbReference>
<dbReference type="AlphaFoldDB" id="A0A2G6E9U7"/>
<keyword evidence="5" id="KW-0653">Protein transport</keyword>
<evidence type="ECO:0000256" key="9">
    <source>
        <dbReference type="SAM" id="MobiDB-lite"/>
    </source>
</evidence>
<keyword evidence="6" id="KW-1133">Transmembrane helix</keyword>
<evidence type="ECO:0000256" key="3">
    <source>
        <dbReference type="ARBA" id="ARBA00022475"/>
    </source>
</evidence>
<feature type="region of interest" description="Disordered" evidence="9">
    <location>
        <begin position="47"/>
        <end position="80"/>
    </location>
</feature>
<dbReference type="InterPro" id="IPR018448">
    <property type="entry name" value="TatB"/>
</dbReference>
<keyword evidence="4" id="KW-0812">Transmembrane</keyword>
<dbReference type="EMBL" id="PDPS01000022">
    <property type="protein sequence ID" value="PID58551.1"/>
    <property type="molecule type" value="Genomic_DNA"/>
</dbReference>
<organism evidence="10 11">
    <name type="scientific">candidate division KSB3 bacterium</name>
    <dbReference type="NCBI Taxonomy" id="2044937"/>
    <lineage>
        <taxon>Bacteria</taxon>
        <taxon>candidate division KSB3</taxon>
    </lineage>
</organism>
<reference evidence="10 11" key="1">
    <citation type="submission" date="2017-10" db="EMBL/GenBank/DDBJ databases">
        <title>Novel microbial diversity and functional potential in the marine mammal oral microbiome.</title>
        <authorList>
            <person name="Dudek N.K."/>
            <person name="Sun C.L."/>
            <person name="Burstein D."/>
            <person name="Kantor R.S."/>
            <person name="Aliaga Goltsman D.S."/>
            <person name="Bik E.M."/>
            <person name="Thomas B.C."/>
            <person name="Banfield J.F."/>
            <person name="Relman D.A."/>
        </authorList>
    </citation>
    <scope>NUCLEOTIDE SEQUENCE [LARGE SCALE GENOMIC DNA]</scope>
    <source>
        <strain evidence="10">DOLZORAL124_49_17</strain>
    </source>
</reference>
<dbReference type="Pfam" id="PF02416">
    <property type="entry name" value="TatA_B_E"/>
    <property type="match status" value="1"/>
</dbReference>
<evidence type="ECO:0000256" key="6">
    <source>
        <dbReference type="ARBA" id="ARBA00022989"/>
    </source>
</evidence>
<evidence type="ECO:0000256" key="2">
    <source>
        <dbReference type="ARBA" id="ARBA00022448"/>
    </source>
</evidence>
<evidence type="ECO:0000256" key="7">
    <source>
        <dbReference type="ARBA" id="ARBA00023010"/>
    </source>
</evidence>
<accession>A0A2G6E9U7</accession>
<keyword evidence="3" id="KW-1003">Cell membrane</keyword>
<sequence length="80" mass="8896">MFGIGMPELLVIFVIALLVVGPEKLPELARTLGRGLAEFRRTAHEVRQTLDEESREREAAPNSSFRPPASSVHKKNLEDA</sequence>